<gene>
    <name evidence="1" type="ORF">VNO77_36172</name>
</gene>
<dbReference type="Proteomes" id="UP001367508">
    <property type="component" value="Unassembled WGS sequence"/>
</dbReference>
<accession>A0AAN9K9G8</accession>
<sequence length="112" mass="12816">MVEAIQKGIMPPSMGMAVNREFMGISTSTGRKRARREAYWDKLELLRLMDFLCKALQSQFIKTFNGRCTVAATCYNVIDVSFTVAEISGCGEPMLYTLSQLYCFFEEQMREN</sequence>
<evidence type="ECO:0000313" key="2">
    <source>
        <dbReference type="Proteomes" id="UP001367508"/>
    </source>
</evidence>
<comment type="caution">
    <text evidence="1">The sequence shown here is derived from an EMBL/GenBank/DDBJ whole genome shotgun (WGS) entry which is preliminary data.</text>
</comment>
<organism evidence="1 2">
    <name type="scientific">Canavalia gladiata</name>
    <name type="common">Sword bean</name>
    <name type="synonym">Dolichos gladiatus</name>
    <dbReference type="NCBI Taxonomy" id="3824"/>
    <lineage>
        <taxon>Eukaryota</taxon>
        <taxon>Viridiplantae</taxon>
        <taxon>Streptophyta</taxon>
        <taxon>Embryophyta</taxon>
        <taxon>Tracheophyta</taxon>
        <taxon>Spermatophyta</taxon>
        <taxon>Magnoliopsida</taxon>
        <taxon>eudicotyledons</taxon>
        <taxon>Gunneridae</taxon>
        <taxon>Pentapetalae</taxon>
        <taxon>rosids</taxon>
        <taxon>fabids</taxon>
        <taxon>Fabales</taxon>
        <taxon>Fabaceae</taxon>
        <taxon>Papilionoideae</taxon>
        <taxon>50 kb inversion clade</taxon>
        <taxon>NPAAA clade</taxon>
        <taxon>indigoferoid/millettioid clade</taxon>
        <taxon>Phaseoleae</taxon>
        <taxon>Canavalia</taxon>
    </lineage>
</organism>
<evidence type="ECO:0000313" key="1">
    <source>
        <dbReference type="EMBL" id="KAK7312371.1"/>
    </source>
</evidence>
<reference evidence="1 2" key="1">
    <citation type="submission" date="2024-01" db="EMBL/GenBank/DDBJ databases">
        <title>The genomes of 5 underutilized Papilionoideae crops provide insights into root nodulation and disease resistanc.</title>
        <authorList>
            <person name="Jiang F."/>
        </authorList>
    </citation>
    <scope>NUCLEOTIDE SEQUENCE [LARGE SCALE GENOMIC DNA]</scope>
    <source>
        <strain evidence="1">LVBAO_FW01</strain>
        <tissue evidence="1">Leaves</tissue>
    </source>
</reference>
<keyword evidence="2" id="KW-1185">Reference proteome</keyword>
<protein>
    <submittedName>
        <fullName evidence="1">Uncharacterized protein</fullName>
    </submittedName>
</protein>
<dbReference type="EMBL" id="JAYMYQ010000009">
    <property type="protein sequence ID" value="KAK7312371.1"/>
    <property type="molecule type" value="Genomic_DNA"/>
</dbReference>
<proteinExistence type="predicted"/>
<name>A0AAN9K9G8_CANGL</name>
<dbReference type="AlphaFoldDB" id="A0AAN9K9G8"/>